<feature type="compositionally biased region" description="Basic and acidic residues" evidence="2">
    <location>
        <begin position="502"/>
        <end position="541"/>
    </location>
</feature>
<evidence type="ECO:0000313" key="7">
    <source>
        <dbReference type="EMBL" id="AUX42594.1"/>
    </source>
</evidence>
<comment type="similarity">
    <text evidence="1">Belongs to the transposase IS21/IS408/IS1162 family.</text>
</comment>
<protein>
    <submittedName>
        <fullName evidence="7">Transposase</fullName>
    </submittedName>
</protein>
<dbReference type="InterPro" id="IPR036397">
    <property type="entry name" value="RNaseH_sf"/>
</dbReference>
<name>A0A2L0ETI9_SORCE</name>
<dbReference type="Gene3D" id="3.30.420.10">
    <property type="entry name" value="Ribonuclease H-like superfamily/Ribonuclease H"/>
    <property type="match status" value="1"/>
</dbReference>
<evidence type="ECO:0000313" key="8">
    <source>
        <dbReference type="Proteomes" id="UP000238348"/>
    </source>
</evidence>
<evidence type="ECO:0000256" key="1">
    <source>
        <dbReference type="ARBA" id="ARBA00009277"/>
    </source>
</evidence>
<evidence type="ECO:0000259" key="3">
    <source>
        <dbReference type="PROSITE" id="PS50532"/>
    </source>
</evidence>
<feature type="domain" description="HTH IS408-type" evidence="3">
    <location>
        <begin position="4"/>
        <end position="85"/>
    </location>
</feature>
<evidence type="ECO:0000256" key="2">
    <source>
        <dbReference type="SAM" id="MobiDB-lite"/>
    </source>
</evidence>
<dbReference type="InterPro" id="IPR054353">
    <property type="entry name" value="IstA-like_C"/>
</dbReference>
<dbReference type="PANTHER" id="PTHR35004">
    <property type="entry name" value="TRANSPOSASE RV3428C-RELATED"/>
    <property type="match status" value="1"/>
</dbReference>
<organism evidence="7 8">
    <name type="scientific">Sorangium cellulosum</name>
    <name type="common">Polyangium cellulosum</name>
    <dbReference type="NCBI Taxonomy" id="56"/>
    <lineage>
        <taxon>Bacteria</taxon>
        <taxon>Pseudomonadati</taxon>
        <taxon>Myxococcota</taxon>
        <taxon>Polyangia</taxon>
        <taxon>Polyangiales</taxon>
        <taxon>Polyangiaceae</taxon>
        <taxon>Sorangium</taxon>
    </lineage>
</organism>
<dbReference type="Pfam" id="PF00665">
    <property type="entry name" value="rve"/>
    <property type="match status" value="1"/>
</dbReference>
<reference evidence="7 8" key="1">
    <citation type="submission" date="2015-09" db="EMBL/GenBank/DDBJ databases">
        <title>Sorangium comparison.</title>
        <authorList>
            <person name="Zaburannyi N."/>
            <person name="Bunk B."/>
            <person name="Overmann J."/>
            <person name="Mueller R."/>
        </authorList>
    </citation>
    <scope>NUCLEOTIDE SEQUENCE [LARGE SCALE GENOMIC DNA]</scope>
    <source>
        <strain evidence="7 8">So ce26</strain>
    </source>
</reference>
<gene>
    <name evidence="7" type="primary">isftu1</name>
    <name evidence="5" type="ORF">SOCE26_001840</name>
    <name evidence="6" type="ORF">SOCE26_013350</name>
    <name evidence="7" type="ORF">SOCE26_040270</name>
</gene>
<dbReference type="GO" id="GO:0015074">
    <property type="term" value="P:DNA integration"/>
    <property type="evidence" value="ECO:0007669"/>
    <property type="project" value="InterPro"/>
</dbReference>
<dbReference type="SUPFAM" id="SSF53098">
    <property type="entry name" value="Ribonuclease H-like"/>
    <property type="match status" value="1"/>
</dbReference>
<dbReference type="Proteomes" id="UP000238348">
    <property type="component" value="Chromosome"/>
</dbReference>
<dbReference type="AlphaFoldDB" id="A0A2L0ETI9"/>
<dbReference type="EMBL" id="CP012673">
    <property type="protein sequence ID" value="AUX38806.1"/>
    <property type="molecule type" value="Genomic_DNA"/>
</dbReference>
<evidence type="ECO:0000313" key="5">
    <source>
        <dbReference type="EMBL" id="AUX38806.1"/>
    </source>
</evidence>
<dbReference type="PANTHER" id="PTHR35004:SF8">
    <property type="entry name" value="TRANSPOSASE RV3428C-RELATED"/>
    <property type="match status" value="1"/>
</dbReference>
<dbReference type="EMBL" id="CP012673">
    <property type="protein sequence ID" value="AUX39940.1"/>
    <property type="molecule type" value="Genomic_DNA"/>
</dbReference>
<dbReference type="RefSeq" id="WP_234023276.1">
    <property type="nucleotide sequence ID" value="NZ_CP012673.1"/>
</dbReference>
<dbReference type="PROSITE" id="PS50532">
    <property type="entry name" value="HTH_IS408"/>
    <property type="match status" value="1"/>
</dbReference>
<dbReference type="NCBIfam" id="NF033546">
    <property type="entry name" value="transpos_IS21"/>
    <property type="match status" value="1"/>
</dbReference>
<dbReference type="PROSITE" id="PS50994">
    <property type="entry name" value="INTEGRASE"/>
    <property type="match status" value="1"/>
</dbReference>
<dbReference type="InterPro" id="IPR017895">
    <property type="entry name" value="HTH_IS408/IS1162_type"/>
</dbReference>
<dbReference type="EMBL" id="CP012673">
    <property type="protein sequence ID" value="AUX42594.1"/>
    <property type="molecule type" value="Genomic_DNA"/>
</dbReference>
<dbReference type="Pfam" id="PF22483">
    <property type="entry name" value="Mu-transpos_C_2"/>
    <property type="match status" value="1"/>
</dbReference>
<feature type="domain" description="Integrase catalytic" evidence="4">
    <location>
        <begin position="134"/>
        <end position="329"/>
    </location>
</feature>
<accession>A0A2L0ETI9</accession>
<dbReference type="InterPro" id="IPR012337">
    <property type="entry name" value="RNaseH-like_sf"/>
</dbReference>
<proteinExistence type="inferred from homology"/>
<sequence>MRKVREILRLKFECKRSRAEIAAAACIGESTVSGYLARAAKAGLTWEVAQEMTDAEIESRLFRDVGRNEPPARVPIDFSWVHRELSKPCVTLQTLWLEYREASAAQAPLKPYEYSRFCDLYAGWKKKLGVVMRQVHRAGEKVFIDYSGRKPHLVDRTTGEVIEVELFVAVLGASNYTYAEATRSQKLADFVGSTVRMFEYFGGVPEVLVPDQLRSAVSGPDRYEPDINPTYLEMARHYGVTVIPARPRKPRDKAKVEGGVLIAQRWILASLRHRTFFSLAELNDAIASLLERLNARPFQRLDGCRRTAFETIDKPVMRPLPARRYELADWKHAKVNIDYCVCYDDRLYSAPYTLVGARVEIRATASVVELFHDGVRVASHARSYGRKGSAVIVDEHRPRAHRDYGKWPPERVVAWAETIGPNVGELARAVMRHRTHPETGYRTCLGVIRLADKYGRERVDAACARALRIGSPTAKSVTAILRNGLDRAPLVEPPPRGALAHENIRGAEYFNKEERSDLGRDDSEAGRDEAERDGGDAEREGGSAVDGAALH</sequence>
<evidence type="ECO:0000313" key="6">
    <source>
        <dbReference type="EMBL" id="AUX39940.1"/>
    </source>
</evidence>
<feature type="region of interest" description="Disordered" evidence="2">
    <location>
        <begin position="492"/>
        <end position="551"/>
    </location>
</feature>
<dbReference type="InterPro" id="IPR001584">
    <property type="entry name" value="Integrase_cat-core"/>
</dbReference>
<evidence type="ECO:0000259" key="4">
    <source>
        <dbReference type="PROSITE" id="PS50994"/>
    </source>
</evidence>
<dbReference type="GO" id="GO:0003676">
    <property type="term" value="F:nucleic acid binding"/>
    <property type="evidence" value="ECO:0007669"/>
    <property type="project" value="InterPro"/>
</dbReference>